<dbReference type="PANTHER" id="PTHR10099">
    <property type="entry name" value="PHOSPHORIBOSYLFORMYLGLYCINAMIDINE SYNTHASE"/>
    <property type="match status" value="1"/>
</dbReference>
<dbReference type="GO" id="GO:0005524">
    <property type="term" value="F:ATP binding"/>
    <property type="evidence" value="ECO:0007669"/>
    <property type="project" value="UniProtKB-KW"/>
</dbReference>
<dbReference type="InterPro" id="IPR036604">
    <property type="entry name" value="PurS-like_sf"/>
</dbReference>
<dbReference type="InterPro" id="IPR010918">
    <property type="entry name" value="PurM-like_C_dom"/>
</dbReference>
<feature type="domain" description="FGAR-AT PurM N-terminal-like" evidence="6">
    <location>
        <begin position="658"/>
        <end position="812"/>
    </location>
</feature>
<evidence type="ECO:0000256" key="2">
    <source>
        <dbReference type="ARBA" id="ARBA00022741"/>
    </source>
</evidence>
<dbReference type="SUPFAM" id="SSF55326">
    <property type="entry name" value="PurM N-terminal domain-like"/>
    <property type="match status" value="2"/>
</dbReference>
<dbReference type="InterPro" id="IPR055181">
    <property type="entry name" value="FGAR-AT_PurM_N-like"/>
</dbReference>
<reference evidence="8" key="1">
    <citation type="submission" date="2017-02" db="UniProtKB">
        <authorList>
            <consortium name="WormBaseParasite"/>
        </authorList>
    </citation>
    <scope>IDENTIFICATION</scope>
</reference>
<keyword evidence="3" id="KW-0658">Purine biosynthesis</keyword>
<dbReference type="WBParaSite" id="SMUV_0000295901-mRNA-1">
    <property type="protein sequence ID" value="SMUV_0000295901-mRNA-1"/>
    <property type="gene ID" value="SMUV_0000295901"/>
</dbReference>
<dbReference type="SUPFAM" id="SSF56042">
    <property type="entry name" value="PurM C-terminal domain-like"/>
    <property type="match status" value="2"/>
</dbReference>
<keyword evidence="4" id="KW-0067">ATP-binding</keyword>
<keyword evidence="7" id="KW-1185">Reference proteome</keyword>
<evidence type="ECO:0000256" key="3">
    <source>
        <dbReference type="ARBA" id="ARBA00022755"/>
    </source>
</evidence>
<sequence>MVVAQHNLHFCYFTDDIPPTAIQRRNKIQEALLSNESTVDANVDIETCYHLIVSAESQDYFEALYMDKIVWLLSDDAFNINLRKSSRFLNSNDVIEIGPRIIGALILYKLAVSKQCSTVFSLAFPTSFSTNAVSAFIAAGIHGVKRIEKSIRYMITCSSNFSKEKLQPLVCDPILECKYTDNMSFEKYKKPEKHCYISAMTSKHNIKNAGKLLGFELDDEDTTYYYDLFVNVLKRNPTDVELYDLALANAEENRHSFFTEKLVVDRKERNESLLQTMQSTQQHSNSNNLIAFSKNGSVIRGFKTHCLKSLNPVIFSEMDFLPCTRHIVYSSKTHNYSSSVFPFLGAATGTGERIRNLHATGRGAHEIAAIAGYSVGDLHLKNYPLCWEHPHMHPDNIPLPKDSSCICTYLQILIEASNGASDYGNRFGEPIICGFARTFGQTLSNGERCEYLKPIIYSGGIGSIDDVQIKKLSPTVEAWLVKLGGPAYGIGLSKDSGCKSNLNYEAVQRSDPEMEQKLHRVIRNCIEFGDENPLISVYDQGSGGNGKVLKELIGDKYGATIEAGKFEVGDPTLSLRELWCAEYQENDAALVDPRKISTLEMVAKREKCNVSFIGRLNNTKTKLCYTSTKDDAKELIISSELAAIDALSLVLRLPSVASKRYLTNKADRSVTGLIARQQCVGPLQTPVADVGVVALSHWDSVGAAVAVGEQPIKGLLSPEAGARMSLAEALTNIVFAPITDRKDIKCNCNWMWAAEVPGEGARLARACDAVCKAMKEVGVAIDSVNDSLSLSAKVQHRNVKAPGTFVVSAHAPCVNICKVVTPDLKGPLGYFQDIQTKKSFKLIRDTETHLIYIRFGNNGLINRLGGTALAQCLSQIGETTCDIEDFEKFGKAFDIVQKLIKEDRILSGHDVSDGGLITCALEMAIAGNRTMILQLMSPSGSKWKKVHKDVILNGTLENLFAEEAGIIIEIEDKDVEDIITTFSEADIFAVDIGFATGETGPSAMVIIKMNFTDVLHEPVSRIRNMWEETSNQLELLQTNPECVLEQKRWLREAINPIYKADFVYANTKIDFRVQRMFKKIDVSEPYSVAIVRDEGSNGDREMAAAFHLAGFAVHDLTMEDFLDPHFSLRHFNGLVFTAGFTYADALGAGKGWAARITYDEKIRKEIESFRNRSNTFSLGVSNGCQLMARLGWIGMTETNEQTVQLKPNDCGRFQSSFNSVKISKSPSIFFSGMENSILGVWSANSEGKFCFKNEQILNDLETNSLVPVYYCNARGIPTMRYPENPSGSTRAIAAITSADGRHLAMMPHPERSFLSWQWPYYPREWTTDSFNSSPWTENYEYKNSPWMRMFLNAYNWTHQNVSL</sequence>
<dbReference type="InterPro" id="IPR029062">
    <property type="entry name" value="Class_I_gatase-like"/>
</dbReference>
<evidence type="ECO:0000313" key="7">
    <source>
        <dbReference type="Proteomes" id="UP000046393"/>
    </source>
</evidence>
<dbReference type="Gene3D" id="1.10.8.750">
    <property type="entry name" value="Phosphoribosylformylglycinamidine synthase, linker domain"/>
    <property type="match status" value="1"/>
</dbReference>
<feature type="domain" description="PurM-like C-terminal" evidence="5">
    <location>
        <begin position="862"/>
        <end position="1004"/>
    </location>
</feature>
<dbReference type="PROSITE" id="PS51273">
    <property type="entry name" value="GATASE_TYPE_1"/>
    <property type="match status" value="1"/>
</dbReference>
<evidence type="ECO:0000259" key="5">
    <source>
        <dbReference type="Pfam" id="PF02769"/>
    </source>
</evidence>
<dbReference type="SUPFAM" id="SSF82697">
    <property type="entry name" value="PurS-like"/>
    <property type="match status" value="1"/>
</dbReference>
<evidence type="ECO:0000256" key="4">
    <source>
        <dbReference type="ARBA" id="ARBA00022840"/>
    </source>
</evidence>
<keyword evidence="1" id="KW-0436">Ligase</keyword>
<evidence type="ECO:0000259" key="6">
    <source>
        <dbReference type="Pfam" id="PF22689"/>
    </source>
</evidence>
<dbReference type="GO" id="GO:0005737">
    <property type="term" value="C:cytoplasm"/>
    <property type="evidence" value="ECO:0007669"/>
    <property type="project" value="TreeGrafter"/>
</dbReference>
<dbReference type="GO" id="GO:0004642">
    <property type="term" value="F:phosphoribosylformylglycinamidine synthase activity"/>
    <property type="evidence" value="ECO:0007669"/>
    <property type="project" value="TreeGrafter"/>
</dbReference>
<dbReference type="Proteomes" id="UP000046393">
    <property type="component" value="Unplaced"/>
</dbReference>
<dbReference type="Pfam" id="PF02769">
    <property type="entry name" value="AIRS_C"/>
    <property type="match status" value="2"/>
</dbReference>
<dbReference type="Pfam" id="PF22689">
    <property type="entry name" value="FGAR-AT_PurM_N-like"/>
    <property type="match status" value="1"/>
</dbReference>
<dbReference type="SUPFAM" id="SSF52317">
    <property type="entry name" value="Class I glutamine amidotransferase-like"/>
    <property type="match status" value="1"/>
</dbReference>
<dbReference type="GO" id="GO:0006164">
    <property type="term" value="P:purine nucleotide biosynthetic process"/>
    <property type="evidence" value="ECO:0007669"/>
    <property type="project" value="UniProtKB-KW"/>
</dbReference>
<evidence type="ECO:0000313" key="8">
    <source>
        <dbReference type="WBParaSite" id="SMUV_0000295901-mRNA-1"/>
    </source>
</evidence>
<dbReference type="InterPro" id="IPR036676">
    <property type="entry name" value="PurM-like_C_sf"/>
</dbReference>
<protein>
    <submittedName>
        <fullName evidence="8">Glutamine amidotransferase type-1 domain-containing protein</fullName>
    </submittedName>
</protein>
<dbReference type="Gene3D" id="3.40.50.880">
    <property type="match status" value="1"/>
</dbReference>
<dbReference type="Pfam" id="PF13507">
    <property type="entry name" value="GATase_5"/>
    <property type="match status" value="1"/>
</dbReference>
<dbReference type="SMART" id="SM01211">
    <property type="entry name" value="GATase_5"/>
    <property type="match status" value="1"/>
</dbReference>
<dbReference type="PANTHER" id="PTHR10099:SF1">
    <property type="entry name" value="PHOSPHORIBOSYLFORMYLGLYCINAMIDINE SYNTHASE"/>
    <property type="match status" value="1"/>
</dbReference>
<proteinExistence type="predicted"/>
<dbReference type="Gene3D" id="3.90.650.10">
    <property type="entry name" value="PurM-like C-terminal domain"/>
    <property type="match status" value="2"/>
</dbReference>
<dbReference type="Gene3D" id="3.30.1330.10">
    <property type="entry name" value="PurM-like, N-terminal domain"/>
    <property type="match status" value="2"/>
</dbReference>
<evidence type="ECO:0000256" key="1">
    <source>
        <dbReference type="ARBA" id="ARBA00022598"/>
    </source>
</evidence>
<dbReference type="STRING" id="451379.A0A0N5AFB3"/>
<feature type="domain" description="PurM-like C-terminal" evidence="5">
    <location>
        <begin position="493"/>
        <end position="620"/>
    </location>
</feature>
<dbReference type="SUPFAM" id="SSF109736">
    <property type="entry name" value="FGAM synthase PurL, linker domain"/>
    <property type="match status" value="1"/>
</dbReference>
<dbReference type="InterPro" id="IPR036921">
    <property type="entry name" value="PurM-like_N_sf"/>
</dbReference>
<dbReference type="CDD" id="cd02204">
    <property type="entry name" value="PurL_repeat2"/>
    <property type="match status" value="1"/>
</dbReference>
<dbReference type="CDD" id="cd01740">
    <property type="entry name" value="GATase1_FGAR_AT"/>
    <property type="match status" value="1"/>
</dbReference>
<accession>A0A0N5AFB3</accession>
<organism evidence="7 8">
    <name type="scientific">Syphacia muris</name>
    <dbReference type="NCBI Taxonomy" id="451379"/>
    <lineage>
        <taxon>Eukaryota</taxon>
        <taxon>Metazoa</taxon>
        <taxon>Ecdysozoa</taxon>
        <taxon>Nematoda</taxon>
        <taxon>Chromadorea</taxon>
        <taxon>Rhabditida</taxon>
        <taxon>Spirurina</taxon>
        <taxon>Oxyuridomorpha</taxon>
        <taxon>Oxyuroidea</taxon>
        <taxon>Oxyuridae</taxon>
        <taxon>Syphacia</taxon>
    </lineage>
</organism>
<name>A0A0N5AFB3_9BILA</name>
<keyword evidence="2" id="KW-0547">Nucleotide-binding</keyword>